<comment type="caution">
    <text evidence="8">Lacks conserved residue(s) required for the propagation of feature annotation.</text>
</comment>
<reference evidence="13 14" key="1">
    <citation type="submission" date="2018-08" db="EMBL/GenBank/DDBJ databases">
        <title>A genome reference for cultivated species of the human gut microbiota.</title>
        <authorList>
            <person name="Zou Y."/>
            <person name="Xue W."/>
            <person name="Luo G."/>
        </authorList>
    </citation>
    <scope>NUCLEOTIDE SEQUENCE [LARGE SCALE GENOMIC DNA]</scope>
    <source>
        <strain evidence="13 14">AF34-33</strain>
    </source>
</reference>
<dbReference type="EMBL" id="QRPV01000002">
    <property type="protein sequence ID" value="RHM46766.1"/>
    <property type="molecule type" value="Genomic_DNA"/>
</dbReference>
<evidence type="ECO:0000259" key="10">
    <source>
        <dbReference type="Pfam" id="PF00749"/>
    </source>
</evidence>
<dbReference type="Pfam" id="PF20974">
    <property type="entry name" value="tRNA-synt_1c_C2"/>
    <property type="match status" value="1"/>
</dbReference>
<evidence type="ECO:0000256" key="2">
    <source>
        <dbReference type="ARBA" id="ARBA00022490"/>
    </source>
</evidence>
<keyword evidence="5 8" id="KW-0067">ATP-binding</keyword>
<dbReference type="GO" id="GO:0005524">
    <property type="term" value="F:ATP binding"/>
    <property type="evidence" value="ECO:0007669"/>
    <property type="project" value="UniProtKB-UniRule"/>
</dbReference>
<dbReference type="GO" id="GO:0005829">
    <property type="term" value="C:cytosol"/>
    <property type="evidence" value="ECO:0007669"/>
    <property type="project" value="TreeGrafter"/>
</dbReference>
<feature type="short sequence motif" description="'HIGH' region" evidence="8">
    <location>
        <begin position="42"/>
        <end position="52"/>
    </location>
</feature>
<dbReference type="InterPro" id="IPR022861">
    <property type="entry name" value="Gln_tRNA_ligase_bac"/>
</dbReference>
<dbReference type="InterPro" id="IPR004514">
    <property type="entry name" value="Gln-tRNA-synth"/>
</dbReference>
<feature type="domain" description="tRNA synthetases class I (E and Q) anti-codon binding" evidence="12">
    <location>
        <begin position="467"/>
        <end position="542"/>
    </location>
</feature>
<dbReference type="InterPro" id="IPR020058">
    <property type="entry name" value="Glu/Gln-tRNA-synth_Ib_cat-dom"/>
</dbReference>
<dbReference type="InterPro" id="IPR000924">
    <property type="entry name" value="Glu/Gln-tRNA-synth"/>
</dbReference>
<comment type="subunit">
    <text evidence="8">Monomer.</text>
</comment>
<dbReference type="InterPro" id="IPR014729">
    <property type="entry name" value="Rossmann-like_a/b/a_fold"/>
</dbReference>
<sequence length="567" mass="65343">MDKNHLVEEEGEGKSLNFIEQIIEEELAEGKNGGRVHTRFPPEPNGYLHIGHATSICLNFGLATEYQGKCNLRFDDTNPSKEDVEYIDSIQQDIQWLGFQWEGEPHFASDYFQQLYDWAEKLILEGKAYVDDQPAEVISAQRMTPTEPGVNSPYRDRTPEENLDLFRRMKNGEFQAGEKVLRAKIDMASSNMLMRDPIMYRIMHVAHHRTGDKWCIYPMYDFTHGQSDYLEGITHSICTLEFEVHRPLYNWFLDQLIDTEYRPRQIEFARRNLSYTVMSKRRLLELVQKGIVAGWDDPRMPTITGLRRAGYTPESIRNFAEKVGVARREIVVDMALLEFCVREHLNKVAPRVMAVLDPVRVVIDNYPEGQTETVEIENNPEDETAGTRMVPFSRELYIERDDFMEDAPKKFFRMTLGNEVRLKGAYIVKCESVEKDAEGNITTIHCTYDADTRSGTGSASNRKVKGTLHWVSAPDAIEAEVRLYDRLFKDPDPAGHKDVDFKEFLNENSLKVLTGCKLEPSLKEAKEGDRFQFQRLGYFCVDKDSKPGALVFNRTVGLKDTWAKQNN</sequence>
<evidence type="ECO:0000256" key="7">
    <source>
        <dbReference type="ARBA" id="ARBA00023146"/>
    </source>
</evidence>
<dbReference type="PANTHER" id="PTHR43097">
    <property type="entry name" value="GLUTAMINE-TRNA LIGASE"/>
    <property type="match status" value="1"/>
</dbReference>
<dbReference type="NCBIfam" id="NF011291">
    <property type="entry name" value="PRK14703.1"/>
    <property type="match status" value="1"/>
</dbReference>
<evidence type="ECO:0000256" key="9">
    <source>
        <dbReference type="RuleBase" id="RU363037"/>
    </source>
</evidence>
<dbReference type="Gene3D" id="2.40.240.10">
    <property type="entry name" value="Ribosomal Protein L25, Chain P"/>
    <property type="match status" value="2"/>
</dbReference>
<evidence type="ECO:0000313" key="13">
    <source>
        <dbReference type="EMBL" id="RHM46766.1"/>
    </source>
</evidence>
<keyword evidence="3 8" id="KW-0436">Ligase</keyword>
<dbReference type="PANTHER" id="PTHR43097:SF5">
    <property type="entry name" value="GLUTAMATE--TRNA LIGASE"/>
    <property type="match status" value="1"/>
</dbReference>
<dbReference type="CDD" id="cd00807">
    <property type="entry name" value="GlnRS_core"/>
    <property type="match status" value="1"/>
</dbReference>
<dbReference type="EC" id="6.1.1.18" evidence="8"/>
<dbReference type="InterPro" id="IPR049437">
    <property type="entry name" value="tRNA-synt_1c_C2"/>
</dbReference>
<dbReference type="InterPro" id="IPR050132">
    <property type="entry name" value="Gln/Glu-tRNA_Ligase"/>
</dbReference>
<keyword evidence="6 8" id="KW-0648">Protein biosynthesis</keyword>
<feature type="short sequence motif" description="'KMSKS' region" evidence="8">
    <location>
        <begin position="277"/>
        <end position="281"/>
    </location>
</feature>
<dbReference type="GO" id="GO:0006424">
    <property type="term" value="P:glutamyl-tRNA aminoacylation"/>
    <property type="evidence" value="ECO:0007669"/>
    <property type="project" value="UniProtKB-UniRule"/>
</dbReference>
<dbReference type="Proteomes" id="UP000286038">
    <property type="component" value="Unassembled WGS sequence"/>
</dbReference>
<feature type="binding site" evidence="8">
    <location>
        <begin position="43"/>
        <end position="45"/>
    </location>
    <ligand>
        <name>ATP</name>
        <dbReference type="ChEBI" id="CHEBI:30616"/>
    </ligand>
</feature>
<evidence type="ECO:0000256" key="1">
    <source>
        <dbReference type="ARBA" id="ARBA00005594"/>
    </source>
</evidence>
<keyword evidence="4 8" id="KW-0547">Nucleotide-binding</keyword>
<comment type="subcellular location">
    <subcellularLocation>
        <location evidence="8">Cytoplasm</location>
    </subcellularLocation>
</comment>
<feature type="binding site" evidence="8">
    <location>
        <position position="220"/>
    </location>
    <ligand>
        <name>L-glutamine</name>
        <dbReference type="ChEBI" id="CHEBI:58359"/>
    </ligand>
</feature>
<dbReference type="InterPro" id="IPR020056">
    <property type="entry name" value="Rbsml_bL25/Gln-tRNA_synth_N"/>
</dbReference>
<comment type="catalytic activity">
    <reaction evidence="8">
        <text>tRNA(Gln) + L-glutamine + ATP = L-glutaminyl-tRNA(Gln) + AMP + diphosphate</text>
        <dbReference type="Rhea" id="RHEA:20121"/>
        <dbReference type="Rhea" id="RHEA-COMP:9662"/>
        <dbReference type="Rhea" id="RHEA-COMP:9681"/>
        <dbReference type="ChEBI" id="CHEBI:30616"/>
        <dbReference type="ChEBI" id="CHEBI:33019"/>
        <dbReference type="ChEBI" id="CHEBI:58359"/>
        <dbReference type="ChEBI" id="CHEBI:78442"/>
        <dbReference type="ChEBI" id="CHEBI:78521"/>
        <dbReference type="ChEBI" id="CHEBI:456215"/>
        <dbReference type="EC" id="6.1.1.18"/>
    </reaction>
</comment>
<keyword evidence="7 8" id="KW-0030">Aminoacyl-tRNA synthetase</keyword>
<evidence type="ECO:0000259" key="12">
    <source>
        <dbReference type="Pfam" id="PF20974"/>
    </source>
</evidence>
<accession>A0A415QQ25</accession>
<organism evidence="13 14">
    <name type="scientific">Butyricimonas virosa</name>
    <dbReference type="NCBI Taxonomy" id="544645"/>
    <lineage>
        <taxon>Bacteria</taxon>
        <taxon>Pseudomonadati</taxon>
        <taxon>Bacteroidota</taxon>
        <taxon>Bacteroidia</taxon>
        <taxon>Bacteroidales</taxon>
        <taxon>Odoribacteraceae</taxon>
        <taxon>Butyricimonas</taxon>
    </lineage>
</organism>
<dbReference type="FunFam" id="2.40.240.10:FF:000001">
    <property type="entry name" value="Glutamine--tRNA ligase"/>
    <property type="match status" value="1"/>
</dbReference>
<keyword evidence="2 8" id="KW-0963">Cytoplasm</keyword>
<dbReference type="NCBIfam" id="TIGR00440">
    <property type="entry name" value="glnS"/>
    <property type="match status" value="1"/>
</dbReference>
<feature type="binding site" evidence="8">
    <location>
        <begin position="278"/>
        <end position="280"/>
    </location>
    <ligand>
        <name>ATP</name>
        <dbReference type="ChEBI" id="CHEBI:30616"/>
    </ligand>
</feature>
<dbReference type="GO" id="GO:0004819">
    <property type="term" value="F:glutamine-tRNA ligase activity"/>
    <property type="evidence" value="ECO:0007669"/>
    <property type="project" value="UniProtKB-UniRule"/>
</dbReference>
<dbReference type="HAMAP" id="MF_00126">
    <property type="entry name" value="Gln_tRNA_synth"/>
    <property type="match status" value="1"/>
</dbReference>
<evidence type="ECO:0000256" key="3">
    <source>
        <dbReference type="ARBA" id="ARBA00022598"/>
    </source>
</evidence>
<evidence type="ECO:0000256" key="4">
    <source>
        <dbReference type="ARBA" id="ARBA00022741"/>
    </source>
</evidence>
<dbReference type="SUPFAM" id="SSF50715">
    <property type="entry name" value="Ribosomal protein L25-like"/>
    <property type="match status" value="1"/>
</dbReference>
<evidence type="ECO:0000256" key="6">
    <source>
        <dbReference type="ARBA" id="ARBA00022917"/>
    </source>
</evidence>
<feature type="domain" description="Glutamyl/glutaminyl-tRNA synthetase class Ib catalytic" evidence="10">
    <location>
        <begin position="36"/>
        <end position="346"/>
    </location>
</feature>
<evidence type="ECO:0000256" key="8">
    <source>
        <dbReference type="HAMAP-Rule" id="MF_00126"/>
    </source>
</evidence>
<dbReference type="InterPro" id="IPR011035">
    <property type="entry name" value="Ribosomal_bL25/Gln-tRNA_synth"/>
</dbReference>
<comment type="caution">
    <text evidence="13">The sequence shown here is derived from an EMBL/GenBank/DDBJ whole genome shotgun (WGS) entry which is preliminary data.</text>
</comment>
<feature type="domain" description="Glutamyl/glutaminyl-tRNA synthetase class Ib anti-codon binding" evidence="11">
    <location>
        <begin position="349"/>
        <end position="449"/>
    </location>
</feature>
<evidence type="ECO:0000313" key="14">
    <source>
        <dbReference type="Proteomes" id="UP000286038"/>
    </source>
</evidence>
<gene>
    <name evidence="8" type="primary">glnS</name>
    <name evidence="13" type="ORF">DWZ68_01990</name>
</gene>
<proteinExistence type="inferred from homology"/>
<feature type="binding site" evidence="8">
    <location>
        <position position="239"/>
    </location>
    <ligand>
        <name>ATP</name>
        <dbReference type="ChEBI" id="CHEBI:30616"/>
    </ligand>
</feature>
<dbReference type="GO" id="GO:0006425">
    <property type="term" value="P:glutaminyl-tRNA aminoacylation"/>
    <property type="evidence" value="ECO:0007669"/>
    <property type="project" value="UniProtKB-UniRule"/>
</dbReference>
<protein>
    <recommendedName>
        <fullName evidence="8">Glutamine--tRNA ligase</fullName>
        <ecNumber evidence="8">6.1.1.18</ecNumber>
    </recommendedName>
    <alternativeName>
        <fullName evidence="8">Glutaminyl-tRNA synthetase</fullName>
        <shortName evidence="8">GlnRS</shortName>
    </alternativeName>
</protein>
<dbReference type="AlphaFoldDB" id="A0A415QQ25"/>
<feature type="binding site" evidence="8">
    <location>
        <position position="75"/>
    </location>
    <ligand>
        <name>L-glutamine</name>
        <dbReference type="ChEBI" id="CHEBI:58359"/>
    </ligand>
</feature>
<dbReference type="PRINTS" id="PR00987">
    <property type="entry name" value="TRNASYNTHGLU"/>
</dbReference>
<evidence type="ECO:0000259" key="11">
    <source>
        <dbReference type="Pfam" id="PF03950"/>
    </source>
</evidence>
<dbReference type="RefSeq" id="WP_118448394.1">
    <property type="nucleotide sequence ID" value="NZ_CABJDM010000002.1"/>
</dbReference>
<comment type="similarity">
    <text evidence="1 8 9">Belongs to the class-I aminoacyl-tRNA synthetase family.</text>
</comment>
<dbReference type="Pfam" id="PF00749">
    <property type="entry name" value="tRNA-synt_1c"/>
    <property type="match status" value="1"/>
</dbReference>
<name>A0A415QQ25_9BACT</name>
<evidence type="ECO:0000256" key="5">
    <source>
        <dbReference type="ARBA" id="ARBA00022840"/>
    </source>
</evidence>
<dbReference type="SUPFAM" id="SSF52374">
    <property type="entry name" value="Nucleotidylyl transferase"/>
    <property type="match status" value="1"/>
</dbReference>
<dbReference type="FunFam" id="3.40.50.620:FF:000037">
    <property type="entry name" value="Glutamine--tRNA ligase cytoplasmic"/>
    <property type="match status" value="1"/>
</dbReference>
<dbReference type="InterPro" id="IPR020059">
    <property type="entry name" value="Glu/Gln-tRNA-synth_Ib_codon-bd"/>
</dbReference>
<dbReference type="Pfam" id="PF03950">
    <property type="entry name" value="tRNA-synt_1c_C"/>
    <property type="match status" value="1"/>
</dbReference>
<dbReference type="Gene3D" id="3.40.50.620">
    <property type="entry name" value="HUPs"/>
    <property type="match status" value="1"/>
</dbReference>